<evidence type="ECO:0000256" key="7">
    <source>
        <dbReference type="ARBA" id="ARBA00023014"/>
    </source>
</evidence>
<evidence type="ECO:0000256" key="1">
    <source>
        <dbReference type="ARBA" id="ARBA00022723"/>
    </source>
</evidence>
<dbReference type="Gene3D" id="1.10.30.20">
    <property type="entry name" value="Bacterial XPD DNA helicase, FeS cluster domain"/>
    <property type="match status" value="1"/>
</dbReference>
<evidence type="ECO:0000256" key="11">
    <source>
        <dbReference type="SAM" id="MobiDB-lite"/>
    </source>
</evidence>
<evidence type="ECO:0000256" key="4">
    <source>
        <dbReference type="ARBA" id="ARBA00022806"/>
    </source>
</evidence>
<name>D0LSV2_HALO1</name>
<comment type="similarity">
    <text evidence="10">Belongs to the helicase family. DinG subfamily.</text>
</comment>
<dbReference type="GO" id="GO:0016818">
    <property type="term" value="F:hydrolase activity, acting on acid anhydrides, in phosphorus-containing anhydrides"/>
    <property type="evidence" value="ECO:0007669"/>
    <property type="project" value="InterPro"/>
</dbReference>
<dbReference type="AlphaFoldDB" id="D0LSV2"/>
<reference evidence="13 14" key="1">
    <citation type="journal article" date="2010" name="Stand. Genomic Sci.">
        <title>Complete genome sequence of Haliangium ochraceum type strain (SMP-2).</title>
        <authorList>
            <consortium name="US DOE Joint Genome Institute (JGI-PGF)"/>
            <person name="Ivanova N."/>
            <person name="Daum C."/>
            <person name="Lang E."/>
            <person name="Abt B."/>
            <person name="Kopitz M."/>
            <person name="Saunders E."/>
            <person name="Lapidus A."/>
            <person name="Lucas S."/>
            <person name="Glavina Del Rio T."/>
            <person name="Nolan M."/>
            <person name="Tice H."/>
            <person name="Copeland A."/>
            <person name="Cheng J.F."/>
            <person name="Chen F."/>
            <person name="Bruce D."/>
            <person name="Goodwin L."/>
            <person name="Pitluck S."/>
            <person name="Mavromatis K."/>
            <person name="Pati A."/>
            <person name="Mikhailova N."/>
            <person name="Chen A."/>
            <person name="Palaniappan K."/>
            <person name="Land M."/>
            <person name="Hauser L."/>
            <person name="Chang Y.J."/>
            <person name="Jeffries C.D."/>
            <person name="Detter J.C."/>
            <person name="Brettin T."/>
            <person name="Rohde M."/>
            <person name="Goker M."/>
            <person name="Bristow J."/>
            <person name="Markowitz V."/>
            <person name="Eisen J.A."/>
            <person name="Hugenholtz P."/>
            <person name="Kyrpides N.C."/>
            <person name="Klenk H.P."/>
        </authorList>
    </citation>
    <scope>NUCLEOTIDE SEQUENCE [LARGE SCALE GENOMIC DNA]</scope>
    <source>
        <strain evidence="14">DSM 14365 / CIP 107738 / JCM 11303 / AJ 13395 / SMP-2</strain>
    </source>
</reference>
<evidence type="ECO:0000256" key="10">
    <source>
        <dbReference type="ARBA" id="ARBA00038058"/>
    </source>
</evidence>
<dbReference type="InterPro" id="IPR006555">
    <property type="entry name" value="ATP-dep_Helicase_C"/>
</dbReference>
<evidence type="ECO:0000256" key="5">
    <source>
        <dbReference type="ARBA" id="ARBA00022840"/>
    </source>
</evidence>
<dbReference type="Pfam" id="PF06733">
    <property type="entry name" value="DEAD_2"/>
    <property type="match status" value="1"/>
</dbReference>
<accession>D0LSV2</accession>
<keyword evidence="4 13" id="KW-0347">Helicase</keyword>
<dbReference type="Pfam" id="PF13307">
    <property type="entry name" value="Helicase_C_2"/>
    <property type="match status" value="1"/>
</dbReference>
<dbReference type="STRING" id="502025.Hoch_4835"/>
<keyword evidence="6" id="KW-0408">Iron</keyword>
<dbReference type="EMBL" id="CP001804">
    <property type="protein sequence ID" value="ACY17324.1"/>
    <property type="molecule type" value="Genomic_DNA"/>
</dbReference>
<feature type="region of interest" description="Disordered" evidence="11">
    <location>
        <begin position="390"/>
        <end position="410"/>
    </location>
</feature>
<evidence type="ECO:0000313" key="14">
    <source>
        <dbReference type="Proteomes" id="UP000001880"/>
    </source>
</evidence>
<dbReference type="InterPro" id="IPR027417">
    <property type="entry name" value="P-loop_NTPase"/>
</dbReference>
<dbReference type="Proteomes" id="UP000001880">
    <property type="component" value="Chromosome"/>
</dbReference>
<evidence type="ECO:0000256" key="8">
    <source>
        <dbReference type="ARBA" id="ARBA00023125"/>
    </source>
</evidence>
<evidence type="ECO:0000256" key="6">
    <source>
        <dbReference type="ARBA" id="ARBA00023004"/>
    </source>
</evidence>
<evidence type="ECO:0000256" key="9">
    <source>
        <dbReference type="ARBA" id="ARBA00023235"/>
    </source>
</evidence>
<keyword evidence="2" id="KW-0547">Nucleotide-binding</keyword>
<dbReference type="GO" id="GO:0046872">
    <property type="term" value="F:metal ion binding"/>
    <property type="evidence" value="ECO:0007669"/>
    <property type="project" value="UniProtKB-KW"/>
</dbReference>
<protein>
    <submittedName>
        <fullName evidence="13">Helicase c2</fullName>
    </submittedName>
</protein>
<evidence type="ECO:0000313" key="13">
    <source>
        <dbReference type="EMBL" id="ACY17324.1"/>
    </source>
</evidence>
<keyword evidence="3" id="KW-0378">Hydrolase</keyword>
<dbReference type="PANTHER" id="PTHR11472">
    <property type="entry name" value="DNA REPAIR DEAD HELICASE RAD3/XP-D SUBFAMILY MEMBER"/>
    <property type="match status" value="1"/>
</dbReference>
<dbReference type="Gene3D" id="1.10.275.40">
    <property type="match status" value="1"/>
</dbReference>
<gene>
    <name evidence="13" type="ordered locus">Hoch_4835</name>
</gene>
<keyword evidence="8" id="KW-0238">DNA-binding</keyword>
<dbReference type="InterPro" id="IPR045028">
    <property type="entry name" value="DinG/Rad3-like"/>
</dbReference>
<dbReference type="SUPFAM" id="SSF52540">
    <property type="entry name" value="P-loop containing nucleoside triphosphate hydrolases"/>
    <property type="match status" value="1"/>
</dbReference>
<keyword evidence="14" id="KW-1185">Reference proteome</keyword>
<dbReference type="GO" id="GO:0006139">
    <property type="term" value="P:nucleobase-containing compound metabolic process"/>
    <property type="evidence" value="ECO:0007669"/>
    <property type="project" value="InterPro"/>
</dbReference>
<dbReference type="SMART" id="SM00491">
    <property type="entry name" value="HELICc2"/>
    <property type="match status" value="1"/>
</dbReference>
<dbReference type="InterPro" id="IPR010614">
    <property type="entry name" value="RAD3-like_helicase_DEAD"/>
</dbReference>
<dbReference type="GO" id="GO:0005524">
    <property type="term" value="F:ATP binding"/>
    <property type="evidence" value="ECO:0007669"/>
    <property type="project" value="UniProtKB-KW"/>
</dbReference>
<keyword evidence="9" id="KW-0413">Isomerase</keyword>
<feature type="domain" description="Helicase ATP-binding" evidence="12">
    <location>
        <begin position="192"/>
        <end position="481"/>
    </location>
</feature>
<keyword evidence="1" id="KW-0479">Metal-binding</keyword>
<dbReference type="GO" id="GO:0003677">
    <property type="term" value="F:DNA binding"/>
    <property type="evidence" value="ECO:0007669"/>
    <property type="project" value="UniProtKB-KW"/>
</dbReference>
<evidence type="ECO:0000256" key="3">
    <source>
        <dbReference type="ARBA" id="ARBA00022801"/>
    </source>
</evidence>
<dbReference type="InterPro" id="IPR014013">
    <property type="entry name" value="Helic_SF1/SF2_ATP-bd_DinG/Rad3"/>
</dbReference>
<keyword evidence="7" id="KW-0411">Iron-sulfur</keyword>
<keyword evidence="5" id="KW-0067">ATP-binding</keyword>
<dbReference type="HOGENOM" id="CLU_006515_7_0_7"/>
<evidence type="ECO:0000259" key="12">
    <source>
        <dbReference type="PROSITE" id="PS51193"/>
    </source>
</evidence>
<dbReference type="PROSITE" id="PS51193">
    <property type="entry name" value="HELICASE_ATP_BIND_2"/>
    <property type="match status" value="1"/>
</dbReference>
<dbReference type="Gene3D" id="3.40.50.300">
    <property type="entry name" value="P-loop containing nucleotide triphosphate hydrolases"/>
    <property type="match status" value="3"/>
</dbReference>
<evidence type="ECO:0000256" key="2">
    <source>
        <dbReference type="ARBA" id="ARBA00022741"/>
    </source>
</evidence>
<dbReference type="KEGG" id="hoh:Hoch_4835"/>
<dbReference type="PANTHER" id="PTHR11472:SF34">
    <property type="entry name" value="REGULATOR OF TELOMERE ELONGATION HELICASE 1"/>
    <property type="match status" value="1"/>
</dbReference>
<dbReference type="eggNOG" id="COG1199">
    <property type="taxonomic scope" value="Bacteria"/>
</dbReference>
<dbReference type="InterPro" id="IPR042493">
    <property type="entry name" value="XPD_DNA_FeS"/>
</dbReference>
<dbReference type="GO" id="GO:0003678">
    <property type="term" value="F:DNA helicase activity"/>
    <property type="evidence" value="ECO:0007669"/>
    <property type="project" value="InterPro"/>
</dbReference>
<sequence length="874" mass="94176">MAYIDLDRRVLRVAIGALTLPSGRGGVGHGAGRLRTALGREVHNAYRARRAARFGDAFTAEVPVSLRCQLAGFDVQLIGRADGILRSESALVVEEVKSVVLDAPALAAATPEDMPGFCLQARLYALCLSLASSERVVEARLVLVSVLDDSERELALAFDPDATWSALEERVRALVAEAEAARLRARRRAASARALRFPYPRERPPQAQLGRACDDALASAQHVLAVAPTGTGKTAAALLAGLRHALRSDATLYFTTAKNTQKQLAARTFEDIAAAAGLGPDKLRAVSLAAKDELCPPGNLQCHPERCSYLRDYERRAEESDAAAALARSSGHLSRDAVYQRGVALTLCPFELARDLAAAADLVICDYNHVFDRAAALPAIAELARRERMSAGAGDSDDPAGGDGDGAAGAHDDDAPRAAVIIDEAHNLVERARAYASPWLRRAAIELVLERIASGAYLGSADAALALPGNAANRALLGDIATFCRELASAIERHQGEPGAEERAAVDDTFPLDRVSDEDLLRWHELADRGERLLLAFAMRCRLHARVFPRDPLVELLRTLGELRVHLAARDQRLVPCAAGPAAPGGAGLGITCVDPGRLLAAQHQRSIGTIAMSATLEPLAYYRERLGFEAEDTISVRVPSPFPAAHRCVLIDPSVGTALRERDQQAEAIARAIERVVKARAGRYAAYFPSFAFLSQVRAVLDLASESVLTQLPQMPPALRARLLNTLRQRPGPTLLLAVTGGVFAEGIDLPGDELIGAIIVGPSLPPPSFERVLMRAYFDEHADGQGFAYAMRYPAMQRVIQAAGRVLRTPEDRGVIALLGRRFAEPDYLACMPAEWYLDQSDELVRSDELISHEPASRLAAFWDQAPKQDAE</sequence>
<organism evidence="13 14">
    <name type="scientific">Haliangium ochraceum (strain DSM 14365 / JCM 11303 / SMP-2)</name>
    <dbReference type="NCBI Taxonomy" id="502025"/>
    <lineage>
        <taxon>Bacteria</taxon>
        <taxon>Pseudomonadati</taxon>
        <taxon>Myxococcota</taxon>
        <taxon>Polyangia</taxon>
        <taxon>Haliangiales</taxon>
        <taxon>Kofleriaceae</taxon>
        <taxon>Haliangium</taxon>
    </lineage>
</organism>
<proteinExistence type="inferred from homology"/>
<dbReference type="GO" id="GO:0051536">
    <property type="term" value="F:iron-sulfur cluster binding"/>
    <property type="evidence" value="ECO:0007669"/>
    <property type="project" value="UniProtKB-KW"/>
</dbReference>